<dbReference type="SUPFAM" id="SSF52540">
    <property type="entry name" value="P-loop containing nucleoside triphosphate hydrolases"/>
    <property type="match status" value="1"/>
</dbReference>
<dbReference type="EMBL" id="JAUJEA010000009">
    <property type="protein sequence ID" value="MDN5203934.1"/>
    <property type="molecule type" value="Genomic_DNA"/>
</dbReference>
<reference evidence="1" key="1">
    <citation type="submission" date="2023-06" db="EMBL/GenBank/DDBJ databases">
        <title>Genomic of Parafulvivirga corallium.</title>
        <authorList>
            <person name="Wang G."/>
        </authorList>
    </citation>
    <scope>NUCLEOTIDE SEQUENCE</scope>
    <source>
        <strain evidence="1">BMA10</strain>
    </source>
</reference>
<evidence type="ECO:0000313" key="1">
    <source>
        <dbReference type="EMBL" id="MDN5203934.1"/>
    </source>
</evidence>
<sequence>MVIIVFGLPGSGKTYFSVALAKELDAIYLGSDKLRKELLEQRSYLLAEKMMIYDELLENMSAHFTSKKDVVVDATFYRDEFREKFIKKLNSEHILFVFIEIVADEEVIKKRLGQPRQYSEADYEVYQNLKSEFQPFVSNHLILKSTNENLREMLLKTKKYLTQKNRKV</sequence>
<dbReference type="RefSeq" id="WP_346753958.1">
    <property type="nucleotide sequence ID" value="NZ_JAUJEA010000009.1"/>
</dbReference>
<keyword evidence="2" id="KW-1185">Reference proteome</keyword>
<dbReference type="InterPro" id="IPR027417">
    <property type="entry name" value="P-loop_NTPase"/>
</dbReference>
<comment type="caution">
    <text evidence="1">The sequence shown here is derived from an EMBL/GenBank/DDBJ whole genome shotgun (WGS) entry which is preliminary data.</text>
</comment>
<protein>
    <submittedName>
        <fullName evidence="1">ATP-binding protein</fullName>
    </submittedName>
</protein>
<evidence type="ECO:0000313" key="2">
    <source>
        <dbReference type="Proteomes" id="UP001172082"/>
    </source>
</evidence>
<name>A0ABT8KT70_9BACT</name>
<dbReference type="InterPro" id="IPR052732">
    <property type="entry name" value="Cell-binding_unc_protein"/>
</dbReference>
<dbReference type="GO" id="GO:0005524">
    <property type="term" value="F:ATP binding"/>
    <property type="evidence" value="ECO:0007669"/>
    <property type="project" value="UniProtKB-KW"/>
</dbReference>
<keyword evidence="1" id="KW-0547">Nucleotide-binding</keyword>
<dbReference type="Proteomes" id="UP001172082">
    <property type="component" value="Unassembled WGS sequence"/>
</dbReference>
<organism evidence="1 2">
    <name type="scientific">Splendidivirga corallicola</name>
    <dbReference type="NCBI Taxonomy" id="3051826"/>
    <lineage>
        <taxon>Bacteria</taxon>
        <taxon>Pseudomonadati</taxon>
        <taxon>Bacteroidota</taxon>
        <taxon>Cytophagia</taxon>
        <taxon>Cytophagales</taxon>
        <taxon>Splendidivirgaceae</taxon>
        <taxon>Splendidivirga</taxon>
    </lineage>
</organism>
<dbReference type="PANTHER" id="PTHR43883:SF1">
    <property type="entry name" value="GLUCONOKINASE"/>
    <property type="match status" value="1"/>
</dbReference>
<keyword evidence="1" id="KW-0067">ATP-binding</keyword>
<proteinExistence type="predicted"/>
<accession>A0ABT8KT70</accession>
<dbReference type="Pfam" id="PF13671">
    <property type="entry name" value="AAA_33"/>
    <property type="match status" value="1"/>
</dbReference>
<dbReference type="Gene3D" id="3.40.50.300">
    <property type="entry name" value="P-loop containing nucleotide triphosphate hydrolases"/>
    <property type="match status" value="1"/>
</dbReference>
<dbReference type="PANTHER" id="PTHR43883">
    <property type="entry name" value="SLR0207 PROTEIN"/>
    <property type="match status" value="1"/>
</dbReference>
<gene>
    <name evidence="1" type="ORF">QQ008_21255</name>
</gene>